<gene>
    <name evidence="4" type="ORF">Cha6605_1466</name>
</gene>
<accession>K9UDA4</accession>
<dbReference type="PANTHER" id="PTHR30055">
    <property type="entry name" value="HTH-TYPE TRANSCRIPTIONAL REGULATOR RUTR"/>
    <property type="match status" value="1"/>
</dbReference>
<feature type="DNA-binding region" description="H-T-H motif" evidence="2">
    <location>
        <begin position="33"/>
        <end position="52"/>
    </location>
</feature>
<evidence type="ECO:0000313" key="4">
    <source>
        <dbReference type="EMBL" id="AFY92633.1"/>
    </source>
</evidence>
<dbReference type="Pfam" id="PF00440">
    <property type="entry name" value="TetR_N"/>
    <property type="match status" value="1"/>
</dbReference>
<evidence type="ECO:0000256" key="2">
    <source>
        <dbReference type="PROSITE-ProRule" id="PRU00335"/>
    </source>
</evidence>
<protein>
    <submittedName>
        <fullName evidence="4">Transcriptional regulator</fullName>
    </submittedName>
</protein>
<dbReference type="EMBL" id="CP003600">
    <property type="protein sequence ID" value="AFY92633.1"/>
    <property type="molecule type" value="Genomic_DNA"/>
</dbReference>
<keyword evidence="5" id="KW-1185">Reference proteome</keyword>
<keyword evidence="1 2" id="KW-0238">DNA-binding</keyword>
<organism evidence="4 5">
    <name type="scientific">Chamaesiphon minutus (strain ATCC 27169 / PCC 6605)</name>
    <dbReference type="NCBI Taxonomy" id="1173020"/>
    <lineage>
        <taxon>Bacteria</taxon>
        <taxon>Bacillati</taxon>
        <taxon>Cyanobacteriota</taxon>
        <taxon>Cyanophyceae</taxon>
        <taxon>Gomontiellales</taxon>
        <taxon>Chamaesiphonaceae</taxon>
        <taxon>Chamaesiphon</taxon>
    </lineage>
</organism>
<dbReference type="Proteomes" id="UP000010366">
    <property type="component" value="Chromosome"/>
</dbReference>
<evidence type="ECO:0000256" key="1">
    <source>
        <dbReference type="ARBA" id="ARBA00023125"/>
    </source>
</evidence>
<dbReference type="GO" id="GO:0000976">
    <property type="term" value="F:transcription cis-regulatory region binding"/>
    <property type="evidence" value="ECO:0007669"/>
    <property type="project" value="TreeGrafter"/>
</dbReference>
<dbReference type="HOGENOM" id="CLU_069356_19_1_3"/>
<reference evidence="4 5" key="1">
    <citation type="submission" date="2012-05" db="EMBL/GenBank/DDBJ databases">
        <title>Finished chromosome of genome of Chamaesiphon sp. PCC 6605.</title>
        <authorList>
            <consortium name="US DOE Joint Genome Institute"/>
            <person name="Gugger M."/>
            <person name="Coursin T."/>
            <person name="Rippka R."/>
            <person name="Tandeau De Marsac N."/>
            <person name="Huntemann M."/>
            <person name="Wei C.-L."/>
            <person name="Han J."/>
            <person name="Detter J.C."/>
            <person name="Han C."/>
            <person name="Tapia R."/>
            <person name="Chen A."/>
            <person name="Kyrpides N."/>
            <person name="Mavromatis K."/>
            <person name="Markowitz V."/>
            <person name="Szeto E."/>
            <person name="Ivanova N."/>
            <person name="Pagani I."/>
            <person name="Pati A."/>
            <person name="Goodwin L."/>
            <person name="Nordberg H.P."/>
            <person name="Cantor M.N."/>
            <person name="Hua S.X."/>
            <person name="Woyke T."/>
            <person name="Kerfeld C.A."/>
        </authorList>
    </citation>
    <scope>NUCLEOTIDE SEQUENCE [LARGE SCALE GENOMIC DNA]</scope>
    <source>
        <strain evidence="5">ATCC 27169 / PCC 6605</strain>
    </source>
</reference>
<dbReference type="InterPro" id="IPR009057">
    <property type="entry name" value="Homeodomain-like_sf"/>
</dbReference>
<dbReference type="InterPro" id="IPR041586">
    <property type="entry name" value="PsrA_TetR_C"/>
</dbReference>
<evidence type="ECO:0000313" key="5">
    <source>
        <dbReference type="Proteomes" id="UP000010366"/>
    </source>
</evidence>
<dbReference type="AlphaFoldDB" id="K9UDA4"/>
<dbReference type="PANTHER" id="PTHR30055:SF235">
    <property type="entry name" value="TRANSCRIPTIONAL REGULATORY PROTEIN"/>
    <property type="match status" value="1"/>
</dbReference>
<dbReference type="SUPFAM" id="SSF48498">
    <property type="entry name" value="Tetracyclin repressor-like, C-terminal domain"/>
    <property type="match status" value="1"/>
</dbReference>
<dbReference type="Pfam" id="PF17939">
    <property type="entry name" value="TetR_C_30"/>
    <property type="match status" value="1"/>
</dbReference>
<dbReference type="InterPro" id="IPR023772">
    <property type="entry name" value="DNA-bd_HTH_TetR-type_CS"/>
</dbReference>
<dbReference type="PATRIC" id="fig|1173020.3.peg.1693"/>
<dbReference type="InterPro" id="IPR036271">
    <property type="entry name" value="Tet_transcr_reg_TetR-rel_C_sf"/>
</dbReference>
<dbReference type="PRINTS" id="PR00455">
    <property type="entry name" value="HTHTETR"/>
</dbReference>
<dbReference type="OrthoDB" id="9800152at2"/>
<sequence length="210" mass="23346">MQEIVSTTTTDTKEQIISVAERLFAERGFAGTTLRTVIGEADVNLAAVHYHFGSKEELFRAAVKRFARPIVEQELALLAQLQEGGRVPTVEAILTALLTPSLEFLAQDKELLLVHTQFMGRCWAEPEPLKSIVRDEFAASMEAFLDVLQRALPDRSRSQLAWKFNLVIAALIRVQSEAGQPLALIQCTEPEAIRSAIEQLVKFLSPGMRS</sequence>
<dbReference type="GO" id="GO:0003700">
    <property type="term" value="F:DNA-binding transcription factor activity"/>
    <property type="evidence" value="ECO:0007669"/>
    <property type="project" value="TreeGrafter"/>
</dbReference>
<dbReference type="PROSITE" id="PS01081">
    <property type="entry name" value="HTH_TETR_1"/>
    <property type="match status" value="1"/>
</dbReference>
<proteinExistence type="predicted"/>
<dbReference type="eggNOG" id="COG1309">
    <property type="taxonomic scope" value="Bacteria"/>
</dbReference>
<feature type="domain" description="HTH tetR-type" evidence="3">
    <location>
        <begin position="10"/>
        <end position="70"/>
    </location>
</feature>
<dbReference type="KEGG" id="cmp:Cha6605_1466"/>
<dbReference type="RefSeq" id="WP_015158813.1">
    <property type="nucleotide sequence ID" value="NC_019697.1"/>
</dbReference>
<dbReference type="InterPro" id="IPR001647">
    <property type="entry name" value="HTH_TetR"/>
</dbReference>
<evidence type="ECO:0000259" key="3">
    <source>
        <dbReference type="PROSITE" id="PS50977"/>
    </source>
</evidence>
<dbReference type="PROSITE" id="PS50977">
    <property type="entry name" value="HTH_TETR_2"/>
    <property type="match status" value="1"/>
</dbReference>
<dbReference type="SUPFAM" id="SSF46689">
    <property type="entry name" value="Homeodomain-like"/>
    <property type="match status" value="1"/>
</dbReference>
<name>K9UDA4_CHAP6</name>
<dbReference type="InterPro" id="IPR050109">
    <property type="entry name" value="HTH-type_TetR-like_transc_reg"/>
</dbReference>
<dbReference type="Gene3D" id="1.10.357.10">
    <property type="entry name" value="Tetracycline Repressor, domain 2"/>
    <property type="match status" value="1"/>
</dbReference>